<keyword evidence="3" id="KW-1185">Reference proteome</keyword>
<evidence type="ECO:0000256" key="1">
    <source>
        <dbReference type="SAM" id="Phobius"/>
    </source>
</evidence>
<dbReference type="AlphaFoldDB" id="A0A7W4V0Y5"/>
<proteinExistence type="predicted"/>
<dbReference type="Proteomes" id="UP000529310">
    <property type="component" value="Unassembled WGS sequence"/>
</dbReference>
<evidence type="ECO:0000313" key="3">
    <source>
        <dbReference type="Proteomes" id="UP000529310"/>
    </source>
</evidence>
<dbReference type="Pfam" id="PF14155">
    <property type="entry name" value="DUF4307"/>
    <property type="match status" value="1"/>
</dbReference>
<dbReference type="RefSeq" id="WP_165142269.1">
    <property type="nucleotide sequence ID" value="NZ_CP049255.1"/>
</dbReference>
<keyword evidence="1" id="KW-0812">Transmembrane</keyword>
<evidence type="ECO:0008006" key="4">
    <source>
        <dbReference type="Google" id="ProtNLM"/>
    </source>
</evidence>
<evidence type="ECO:0000313" key="2">
    <source>
        <dbReference type="EMBL" id="MBB2974852.1"/>
    </source>
</evidence>
<dbReference type="EMBL" id="JACHWQ010000001">
    <property type="protein sequence ID" value="MBB2974852.1"/>
    <property type="molecule type" value="Genomic_DNA"/>
</dbReference>
<dbReference type="InterPro" id="IPR025443">
    <property type="entry name" value="DUF4307"/>
</dbReference>
<feature type="transmembrane region" description="Helical" evidence="1">
    <location>
        <begin position="21"/>
        <end position="40"/>
    </location>
</feature>
<accession>A0A7W4V0Y5</accession>
<name>A0A7W4V0Y5_9MICO</name>
<keyword evidence="1" id="KW-1133">Transmembrane helix</keyword>
<protein>
    <recommendedName>
        <fullName evidence="4">DUF4307 domain-containing protein</fullName>
    </recommendedName>
</protein>
<gene>
    <name evidence="2" type="ORF">FHX49_000393</name>
</gene>
<reference evidence="2 3" key="1">
    <citation type="submission" date="2020-08" db="EMBL/GenBank/DDBJ databases">
        <title>Sequencing the genomes of 1000 actinobacteria strains.</title>
        <authorList>
            <person name="Klenk H.-P."/>
        </authorList>
    </citation>
    <scope>NUCLEOTIDE SEQUENCE [LARGE SCALE GENOMIC DNA]</scope>
    <source>
        <strain evidence="2 3">DSM 27099</strain>
    </source>
</reference>
<comment type="caution">
    <text evidence="2">The sequence shown here is derived from an EMBL/GenBank/DDBJ whole genome shotgun (WGS) entry which is preliminary data.</text>
</comment>
<sequence>MTTQEKLDVRYGRGRLSARRRSAYISGSVVLIAALGYLAWGAVSDIFYTVDAVDTGYSLVSEHQVDVRFQVTAQVGATVACAIEAQDEDHGIVGWRIVEYEASTDATHSYTESIPTLDQATTGFVNSCWVS</sequence>
<organism evidence="2 3">
    <name type="scientific">Microbacterium endophyticum</name>
    <dbReference type="NCBI Taxonomy" id="1526412"/>
    <lineage>
        <taxon>Bacteria</taxon>
        <taxon>Bacillati</taxon>
        <taxon>Actinomycetota</taxon>
        <taxon>Actinomycetes</taxon>
        <taxon>Micrococcales</taxon>
        <taxon>Microbacteriaceae</taxon>
        <taxon>Microbacterium</taxon>
    </lineage>
</organism>
<keyword evidence="1" id="KW-0472">Membrane</keyword>